<evidence type="ECO:0000313" key="9">
    <source>
        <dbReference type="EMBL" id="MDI3408125.1"/>
    </source>
</evidence>
<dbReference type="Pfam" id="PF00441">
    <property type="entry name" value="Acyl-CoA_dh_1"/>
    <property type="match status" value="1"/>
</dbReference>
<evidence type="ECO:0000256" key="2">
    <source>
        <dbReference type="ARBA" id="ARBA00009347"/>
    </source>
</evidence>
<dbReference type="InterPro" id="IPR006091">
    <property type="entry name" value="Acyl-CoA_Oxase/DH_mid-dom"/>
</dbReference>
<dbReference type="Gene3D" id="2.40.110.10">
    <property type="entry name" value="Butyryl-CoA Dehydrogenase, subunit A, domain 2"/>
    <property type="match status" value="1"/>
</dbReference>
<dbReference type="InterPro" id="IPR036250">
    <property type="entry name" value="AcylCo_DH-like_C"/>
</dbReference>
<organism evidence="9 10">
    <name type="scientific">Streptomyces cavernicola</name>
    <dbReference type="NCBI Taxonomy" id="3043613"/>
    <lineage>
        <taxon>Bacteria</taxon>
        <taxon>Bacillati</taxon>
        <taxon>Actinomycetota</taxon>
        <taxon>Actinomycetes</taxon>
        <taxon>Kitasatosporales</taxon>
        <taxon>Streptomycetaceae</taxon>
        <taxon>Streptomyces</taxon>
    </lineage>
</organism>
<dbReference type="EMBL" id="JASCIQ010000041">
    <property type="protein sequence ID" value="MDI3408125.1"/>
    <property type="molecule type" value="Genomic_DNA"/>
</dbReference>
<dbReference type="InterPro" id="IPR009100">
    <property type="entry name" value="AcylCoA_DH/oxidase_NM_dom_sf"/>
</dbReference>
<evidence type="ECO:0000256" key="1">
    <source>
        <dbReference type="ARBA" id="ARBA00001974"/>
    </source>
</evidence>
<dbReference type="InterPro" id="IPR013786">
    <property type="entry name" value="AcylCoA_DH/ox_N"/>
</dbReference>
<feature type="domain" description="Acyl-CoA dehydrogenase/oxidase C-terminal" evidence="6">
    <location>
        <begin position="247"/>
        <end position="395"/>
    </location>
</feature>
<name>A0ABT6SIW5_9ACTN</name>
<protein>
    <submittedName>
        <fullName evidence="9">Acyl-CoA dehydrogenase family protein</fullName>
    </submittedName>
</protein>
<comment type="similarity">
    <text evidence="2 5">Belongs to the acyl-CoA dehydrogenase family.</text>
</comment>
<dbReference type="SUPFAM" id="SSF47203">
    <property type="entry name" value="Acyl-CoA dehydrogenase C-terminal domain-like"/>
    <property type="match status" value="1"/>
</dbReference>
<keyword evidence="3 5" id="KW-0285">Flavoprotein</keyword>
<dbReference type="PANTHER" id="PTHR43884">
    <property type="entry name" value="ACYL-COA DEHYDROGENASE"/>
    <property type="match status" value="1"/>
</dbReference>
<dbReference type="Pfam" id="PF02770">
    <property type="entry name" value="Acyl-CoA_dh_M"/>
    <property type="match status" value="1"/>
</dbReference>
<dbReference type="Gene3D" id="1.10.540.10">
    <property type="entry name" value="Acyl-CoA dehydrogenase/oxidase, N-terminal domain"/>
    <property type="match status" value="1"/>
</dbReference>
<keyword evidence="4 5" id="KW-0274">FAD</keyword>
<dbReference type="InterPro" id="IPR046373">
    <property type="entry name" value="Acyl-CoA_Oxase/DH_mid-dom_sf"/>
</dbReference>
<dbReference type="Proteomes" id="UP001223978">
    <property type="component" value="Unassembled WGS sequence"/>
</dbReference>
<evidence type="ECO:0000256" key="4">
    <source>
        <dbReference type="ARBA" id="ARBA00022827"/>
    </source>
</evidence>
<evidence type="ECO:0000259" key="6">
    <source>
        <dbReference type="Pfam" id="PF00441"/>
    </source>
</evidence>
<dbReference type="SUPFAM" id="SSF56645">
    <property type="entry name" value="Acyl-CoA dehydrogenase NM domain-like"/>
    <property type="match status" value="1"/>
</dbReference>
<dbReference type="InterPro" id="IPR009075">
    <property type="entry name" value="AcylCo_DH/oxidase_C"/>
</dbReference>
<dbReference type="InterPro" id="IPR037069">
    <property type="entry name" value="AcylCoA_DH/ox_N_sf"/>
</dbReference>
<evidence type="ECO:0000313" key="10">
    <source>
        <dbReference type="Proteomes" id="UP001223978"/>
    </source>
</evidence>
<reference evidence="9 10" key="1">
    <citation type="submission" date="2023-05" db="EMBL/GenBank/DDBJ databases">
        <title>Draft genome sequence of Streptomyces sp. B-S-A6 isolated from a cave soil in Thailand.</title>
        <authorList>
            <person name="Chamroensaksri N."/>
            <person name="Muangham S."/>
        </authorList>
    </citation>
    <scope>NUCLEOTIDE SEQUENCE [LARGE SCALE GENOMIC DNA]</scope>
    <source>
        <strain evidence="9 10">B-S-A6</strain>
    </source>
</reference>
<evidence type="ECO:0000259" key="7">
    <source>
        <dbReference type="Pfam" id="PF02770"/>
    </source>
</evidence>
<keyword evidence="5" id="KW-0560">Oxidoreductase</keyword>
<feature type="domain" description="Acyl-CoA oxidase/dehydrogenase middle" evidence="7">
    <location>
        <begin position="141"/>
        <end position="235"/>
    </location>
</feature>
<feature type="domain" description="Acyl-CoA dehydrogenase/oxidase N-terminal" evidence="8">
    <location>
        <begin position="24"/>
        <end position="137"/>
    </location>
</feature>
<comment type="caution">
    <text evidence="9">The sequence shown here is derived from an EMBL/GenBank/DDBJ whole genome shotgun (WGS) entry which is preliminary data.</text>
</comment>
<proteinExistence type="inferred from homology"/>
<dbReference type="Gene3D" id="1.20.140.10">
    <property type="entry name" value="Butyryl-CoA Dehydrogenase, subunit A, domain 3"/>
    <property type="match status" value="1"/>
</dbReference>
<sequence length="397" mass="42919">MTYTSASMSTSVPGIFGGRSLYDADHELLRQTVRAFADKHAAPHAERWRAEGKVDRELFREAARAGILGFNIPEEYGGGGVADFRFNAVIAEEFSRHPASDGLAGVGLSNDIVVPYFTGLTNDEQKARWLPGIAAGELIVAVAMTEPGTGSDLAGLTTTAVRDGDSYLVNGSKVFISNGQNADLVVTAVRTGPDRHGGISLLVVEADRPGFARGRNLEKIGLHAQDTSELFFQDVRVPAANLLGAEGSGFKSLMRNLAQERISIAANAMASIEGVLERTVAYVKERKAFGRTVGSFQNTRFQLAEMVTTARVGRTYIDDLLARHSRGELGPVDAAAAKAWATEHYVDIVGRCFQLHGAYGYMLEYRIAHDYLDSRITTVYGGTTEIMKEIVARDLGL</sequence>
<dbReference type="Pfam" id="PF02771">
    <property type="entry name" value="Acyl-CoA_dh_N"/>
    <property type="match status" value="1"/>
</dbReference>
<comment type="cofactor">
    <cofactor evidence="1 5">
        <name>FAD</name>
        <dbReference type="ChEBI" id="CHEBI:57692"/>
    </cofactor>
</comment>
<evidence type="ECO:0000256" key="3">
    <source>
        <dbReference type="ARBA" id="ARBA00022630"/>
    </source>
</evidence>
<keyword evidence="10" id="KW-1185">Reference proteome</keyword>
<dbReference type="RefSeq" id="WP_282546034.1">
    <property type="nucleotide sequence ID" value="NZ_JASCIQ010000041.1"/>
</dbReference>
<evidence type="ECO:0000256" key="5">
    <source>
        <dbReference type="RuleBase" id="RU362125"/>
    </source>
</evidence>
<accession>A0ABT6SIW5</accession>
<evidence type="ECO:0000259" key="8">
    <source>
        <dbReference type="Pfam" id="PF02771"/>
    </source>
</evidence>
<dbReference type="PANTHER" id="PTHR43884:SF12">
    <property type="entry name" value="ISOVALERYL-COA DEHYDROGENASE, MITOCHONDRIAL-RELATED"/>
    <property type="match status" value="1"/>
</dbReference>
<gene>
    <name evidence="9" type="ORF">QIS96_30455</name>
</gene>